<dbReference type="PANTHER" id="PTHR37828:SF1">
    <property type="entry name" value="YCII-RELATED DOMAIN-CONTAINING PROTEIN"/>
    <property type="match status" value="1"/>
</dbReference>
<dbReference type="SUPFAM" id="SSF54909">
    <property type="entry name" value="Dimeric alpha+beta barrel"/>
    <property type="match status" value="1"/>
</dbReference>
<dbReference type="Proteomes" id="UP001265550">
    <property type="component" value="Unassembled WGS sequence"/>
</dbReference>
<dbReference type="PANTHER" id="PTHR37828">
    <property type="entry name" value="GSR2449 PROTEIN"/>
    <property type="match status" value="1"/>
</dbReference>
<dbReference type="EMBL" id="JAVDWE010000010">
    <property type="protein sequence ID" value="MDR7095733.1"/>
    <property type="molecule type" value="Genomic_DNA"/>
</dbReference>
<keyword evidence="2" id="KW-1185">Reference proteome</keyword>
<accession>A0ABU1VE30</accession>
<comment type="caution">
    <text evidence="1">The sequence shown here is derived from an EMBL/GenBank/DDBJ whole genome shotgun (WGS) entry which is preliminary data.</text>
</comment>
<reference evidence="1 2" key="1">
    <citation type="submission" date="2023-07" db="EMBL/GenBank/DDBJ databases">
        <title>Sorghum-associated microbial communities from plants grown in Nebraska, USA.</title>
        <authorList>
            <person name="Schachtman D."/>
        </authorList>
    </citation>
    <scope>NUCLEOTIDE SEQUENCE [LARGE SCALE GENOMIC DNA]</scope>
    <source>
        <strain evidence="1 2">BE240</strain>
    </source>
</reference>
<organism evidence="1 2">
    <name type="scientific">Hydrogenophaga laconesensis</name>
    <dbReference type="NCBI Taxonomy" id="1805971"/>
    <lineage>
        <taxon>Bacteria</taxon>
        <taxon>Pseudomonadati</taxon>
        <taxon>Pseudomonadota</taxon>
        <taxon>Betaproteobacteria</taxon>
        <taxon>Burkholderiales</taxon>
        <taxon>Comamonadaceae</taxon>
        <taxon>Hydrogenophaga</taxon>
    </lineage>
</organism>
<gene>
    <name evidence="1" type="ORF">J2X09_003485</name>
</gene>
<evidence type="ECO:0000313" key="2">
    <source>
        <dbReference type="Proteomes" id="UP001265550"/>
    </source>
</evidence>
<dbReference type="Gene3D" id="3.30.70.1060">
    <property type="entry name" value="Dimeric alpha+beta barrel"/>
    <property type="match status" value="1"/>
</dbReference>
<dbReference type="InterPro" id="IPR011008">
    <property type="entry name" value="Dimeric_a/b-barrel"/>
</dbReference>
<evidence type="ECO:0000313" key="1">
    <source>
        <dbReference type="EMBL" id="MDR7095733.1"/>
    </source>
</evidence>
<dbReference type="RefSeq" id="WP_204732091.1">
    <property type="nucleotide sequence ID" value="NZ_JAVDWE010000010.1"/>
</dbReference>
<proteinExistence type="predicted"/>
<sequence length="99" mass="10649">MHLVLLRFSHRKAEAPRYMEGHKAWLQRGFEEGAFLLSGSLEGGQGGLLLANGQDADALLARVNQDPFVIEGVVSADIVAVSPNRAAPRLEFLIPKAAA</sequence>
<protein>
    <submittedName>
        <fullName evidence="1">Uncharacterized protein YciI</fullName>
    </submittedName>
</protein>
<name>A0ABU1VE30_9BURK</name>